<evidence type="ECO:0000256" key="3">
    <source>
        <dbReference type="ARBA" id="ARBA00023002"/>
    </source>
</evidence>
<gene>
    <name evidence="5" type="ORF">GCM10025867_23130</name>
</gene>
<dbReference type="EMBL" id="AP027732">
    <property type="protein sequence ID" value="BDZ50072.1"/>
    <property type="molecule type" value="Genomic_DNA"/>
</dbReference>
<keyword evidence="6" id="KW-1185">Reference proteome</keyword>
<evidence type="ECO:0000256" key="2">
    <source>
        <dbReference type="ARBA" id="ARBA00022827"/>
    </source>
</evidence>
<dbReference type="RefSeq" id="WP_286343188.1">
    <property type="nucleotide sequence ID" value="NZ_AP027732.1"/>
</dbReference>
<dbReference type="PRINTS" id="PR00469">
    <property type="entry name" value="PNDRDTASEII"/>
</dbReference>
<dbReference type="InterPro" id="IPR050446">
    <property type="entry name" value="FAD-oxidoreductase/Apoptosis"/>
</dbReference>
<dbReference type="PRINTS" id="PR00368">
    <property type="entry name" value="FADPNR"/>
</dbReference>
<proteinExistence type="predicted"/>
<evidence type="ECO:0000259" key="4">
    <source>
        <dbReference type="Pfam" id="PF07992"/>
    </source>
</evidence>
<protein>
    <submittedName>
        <fullName evidence="5">Pyridine nucleotide-disulfide oxidoreductase</fullName>
    </submittedName>
</protein>
<feature type="domain" description="FAD/NAD(P)-binding" evidence="4">
    <location>
        <begin position="6"/>
        <end position="298"/>
    </location>
</feature>
<name>A0ABN6Y1T0_9MICO</name>
<dbReference type="InterPro" id="IPR036188">
    <property type="entry name" value="FAD/NAD-bd_sf"/>
</dbReference>
<dbReference type="Gene3D" id="3.30.390.30">
    <property type="match status" value="1"/>
</dbReference>
<evidence type="ECO:0000313" key="6">
    <source>
        <dbReference type="Proteomes" id="UP001321486"/>
    </source>
</evidence>
<dbReference type="SUPFAM" id="SSF55424">
    <property type="entry name" value="FAD/NAD-linked reductases, dimerisation (C-terminal) domain"/>
    <property type="match status" value="1"/>
</dbReference>
<evidence type="ECO:0000256" key="1">
    <source>
        <dbReference type="ARBA" id="ARBA00022630"/>
    </source>
</evidence>
<dbReference type="Pfam" id="PF07992">
    <property type="entry name" value="Pyr_redox_2"/>
    <property type="match status" value="1"/>
</dbReference>
<dbReference type="InterPro" id="IPR016156">
    <property type="entry name" value="FAD/NAD-linked_Rdtase_dimer_sf"/>
</dbReference>
<reference evidence="6" key="1">
    <citation type="journal article" date="2019" name="Int. J. Syst. Evol. Microbiol.">
        <title>The Global Catalogue of Microorganisms (GCM) 10K type strain sequencing project: providing services to taxonomists for standard genome sequencing and annotation.</title>
        <authorList>
            <consortium name="The Broad Institute Genomics Platform"/>
            <consortium name="The Broad Institute Genome Sequencing Center for Infectious Disease"/>
            <person name="Wu L."/>
            <person name="Ma J."/>
        </authorList>
    </citation>
    <scope>NUCLEOTIDE SEQUENCE [LARGE SCALE GENOMIC DNA]</scope>
    <source>
        <strain evidence="6">NBRC 108728</strain>
    </source>
</reference>
<keyword evidence="1" id="KW-0285">Flavoprotein</keyword>
<dbReference type="PANTHER" id="PTHR43557">
    <property type="entry name" value="APOPTOSIS-INDUCING FACTOR 1"/>
    <property type="match status" value="1"/>
</dbReference>
<dbReference type="Proteomes" id="UP001321486">
    <property type="component" value="Chromosome"/>
</dbReference>
<dbReference type="InterPro" id="IPR023753">
    <property type="entry name" value="FAD/NAD-binding_dom"/>
</dbReference>
<dbReference type="Gene3D" id="3.50.50.60">
    <property type="entry name" value="FAD/NAD(P)-binding domain"/>
    <property type="match status" value="2"/>
</dbReference>
<accession>A0ABN6Y1T0</accession>
<sequence length="393" mass="42458">MPENYEYVIVGGGMVADAAAKGIRERDKSGSIVILSEDVDAPYTRPALSKKLWTDPDFSPDDNDLKTTDATGAEVRLSTRVESIDRSNRSVTTSSGDTIGYGRLLLATGGRPKRLDLPDDSRIVYFRSASDYRRLRELAGKGHHVAVVGGGYIGSELAAALVQNDTRVTIVFPDRELGASTFPKSVDDRFEAAFRDHGVAFRPGRRLASGRADPSGIHLTLDDGSEIDADSVVIGLGIEPNIELAQRSGLSTDDGILVDVRLATDDPFVYAAGDVASYPDPILGRRRVEHVDNANEQGGAVGRIMAGSDEKYTHTPSYYSDVFDLSYEAVGKLDASLETVEDWKDDSSVVVYYLDGGVPVGVLLWNVWDSTDKARQVLAEAKALTPDNLVGMI</sequence>
<keyword evidence="3" id="KW-0560">Oxidoreductase</keyword>
<dbReference type="PANTHER" id="PTHR43557:SF4">
    <property type="entry name" value="APOPTOSIS-INDUCING FACTOR 1, MITOCHONDRIAL"/>
    <property type="match status" value="1"/>
</dbReference>
<dbReference type="SUPFAM" id="SSF51905">
    <property type="entry name" value="FAD/NAD(P)-binding domain"/>
    <property type="match status" value="1"/>
</dbReference>
<organism evidence="5 6">
    <name type="scientific">Frondihabitans sucicola</name>
    <dbReference type="NCBI Taxonomy" id="1268041"/>
    <lineage>
        <taxon>Bacteria</taxon>
        <taxon>Bacillati</taxon>
        <taxon>Actinomycetota</taxon>
        <taxon>Actinomycetes</taxon>
        <taxon>Micrococcales</taxon>
        <taxon>Microbacteriaceae</taxon>
        <taxon>Frondihabitans</taxon>
    </lineage>
</organism>
<keyword evidence="2" id="KW-0274">FAD</keyword>
<evidence type="ECO:0000313" key="5">
    <source>
        <dbReference type="EMBL" id="BDZ50072.1"/>
    </source>
</evidence>